<protein>
    <submittedName>
        <fullName evidence="2">Uncharacterized protein</fullName>
    </submittedName>
</protein>
<organism evidence="2 3">
    <name type="scientific">Isosphaera pallida (strain ATCC 43644 / DSM 9630 / IS1B)</name>
    <dbReference type="NCBI Taxonomy" id="575540"/>
    <lineage>
        <taxon>Bacteria</taxon>
        <taxon>Pseudomonadati</taxon>
        <taxon>Planctomycetota</taxon>
        <taxon>Planctomycetia</taxon>
        <taxon>Isosphaerales</taxon>
        <taxon>Isosphaeraceae</taxon>
        <taxon>Isosphaera</taxon>
    </lineage>
</organism>
<evidence type="ECO:0000256" key="1">
    <source>
        <dbReference type="SAM" id="MobiDB-lite"/>
    </source>
</evidence>
<reference evidence="2 3" key="2">
    <citation type="journal article" date="2011" name="Stand. Genomic Sci.">
        <title>Complete genome sequence of Isosphaera pallida type strain (IS1B).</title>
        <authorList>
            <consortium name="US DOE Joint Genome Institute (JGI-PGF)"/>
            <person name="Goker M."/>
            <person name="Cleland D."/>
            <person name="Saunders E."/>
            <person name="Lapidus A."/>
            <person name="Nolan M."/>
            <person name="Lucas S."/>
            <person name="Hammon N."/>
            <person name="Deshpande S."/>
            <person name="Cheng J.F."/>
            <person name="Tapia R."/>
            <person name="Han C."/>
            <person name="Goodwin L."/>
            <person name="Pitluck S."/>
            <person name="Liolios K."/>
            <person name="Pagani I."/>
            <person name="Ivanova N."/>
            <person name="Mavromatis K."/>
            <person name="Pati A."/>
            <person name="Chen A."/>
            <person name="Palaniappan K."/>
            <person name="Land M."/>
            <person name="Hauser L."/>
            <person name="Chang Y.J."/>
            <person name="Jeffries C.D."/>
            <person name="Detter J.C."/>
            <person name="Beck B."/>
            <person name="Woyke T."/>
            <person name="Bristow J."/>
            <person name="Eisen J.A."/>
            <person name="Markowitz V."/>
            <person name="Hugenholtz P."/>
            <person name="Kyrpides N.C."/>
            <person name="Klenk H.P."/>
        </authorList>
    </citation>
    <scope>NUCLEOTIDE SEQUENCE [LARGE SCALE GENOMIC DNA]</scope>
    <source>
        <strain evidence="3">ATCC 43644 / DSM 9630 / IS1B</strain>
    </source>
</reference>
<dbReference type="STRING" id="575540.Isop_0538"/>
<dbReference type="InParanoid" id="E8R013"/>
<dbReference type="KEGG" id="ipa:Isop_0538"/>
<dbReference type="EMBL" id="CP002353">
    <property type="protein sequence ID" value="ADV61131.1"/>
    <property type="molecule type" value="Genomic_DNA"/>
</dbReference>
<gene>
    <name evidence="2" type="ordered locus">Isop_0538</name>
</gene>
<evidence type="ECO:0000313" key="3">
    <source>
        <dbReference type="Proteomes" id="UP000008631"/>
    </source>
</evidence>
<dbReference type="AlphaFoldDB" id="E8R013"/>
<sequence>MNPAGLQPIMVPDEWMVAVLPPPTLPRAKFPQRRGDEHLPDGPSGSLDSFDQDDCNAKGCFFFFPFEAG</sequence>
<accession>E8R013</accession>
<keyword evidence="3" id="KW-1185">Reference proteome</keyword>
<dbReference type="HOGENOM" id="CLU_2770358_0_0_0"/>
<name>E8R013_ISOPI</name>
<dbReference type="Proteomes" id="UP000008631">
    <property type="component" value="Chromosome"/>
</dbReference>
<reference key="1">
    <citation type="submission" date="2010-11" db="EMBL/GenBank/DDBJ databases">
        <title>The complete sequence of chromosome of Isophaera pallida ATCC 43644.</title>
        <authorList>
            <consortium name="US DOE Joint Genome Institute (JGI-PGF)"/>
            <person name="Lucas S."/>
            <person name="Copeland A."/>
            <person name="Lapidus A."/>
            <person name="Bruce D."/>
            <person name="Goodwin L."/>
            <person name="Pitluck S."/>
            <person name="Kyrpides N."/>
            <person name="Mavromatis K."/>
            <person name="Pagani I."/>
            <person name="Ivanova N."/>
            <person name="Saunders E."/>
            <person name="Brettin T."/>
            <person name="Detter J.C."/>
            <person name="Han C."/>
            <person name="Tapia R."/>
            <person name="Land M."/>
            <person name="Hauser L."/>
            <person name="Markowitz V."/>
            <person name="Cheng J.-F."/>
            <person name="Hugenholtz P."/>
            <person name="Woyke T."/>
            <person name="Wu D."/>
            <person name="Eisen J.A."/>
        </authorList>
    </citation>
    <scope>NUCLEOTIDE SEQUENCE</scope>
    <source>
        <strain>ATCC 43644</strain>
    </source>
</reference>
<proteinExistence type="predicted"/>
<feature type="region of interest" description="Disordered" evidence="1">
    <location>
        <begin position="26"/>
        <end position="52"/>
    </location>
</feature>
<evidence type="ECO:0000313" key="2">
    <source>
        <dbReference type="EMBL" id="ADV61131.1"/>
    </source>
</evidence>